<comment type="caution">
    <text evidence="2">The sequence shown here is derived from an EMBL/GenBank/DDBJ whole genome shotgun (WGS) entry which is preliminary data.</text>
</comment>
<reference evidence="2 3" key="1">
    <citation type="submission" date="2022-10" db="EMBL/GenBank/DDBJ databases">
        <title>WGS assembly of Paspalum vaginatum 540-79.</title>
        <authorList>
            <person name="Sun G."/>
            <person name="Wase N."/>
            <person name="Shu S."/>
            <person name="Jenkins J."/>
            <person name="Zhou B."/>
            <person name="Torres-Rodriguez J."/>
            <person name="Chen C."/>
            <person name="Sandor L."/>
            <person name="Plott C."/>
            <person name="Yoshinga Y."/>
            <person name="Daum C."/>
            <person name="Qi P."/>
            <person name="Barry K."/>
            <person name="Lipzen A."/>
            <person name="Berry L."/>
            <person name="Pedersen C."/>
            <person name="Gottilla T."/>
            <person name="Foltz A."/>
            <person name="Yu H."/>
            <person name="O'Malley R."/>
            <person name="Zhang C."/>
            <person name="Devos K."/>
            <person name="Sigmon B."/>
            <person name="Yu B."/>
            <person name="Obata T."/>
            <person name="Schmutz J."/>
            <person name="Schnable J."/>
        </authorList>
    </citation>
    <scope>NUCLEOTIDE SEQUENCE [LARGE SCALE GENOMIC DNA]</scope>
    <source>
        <strain evidence="3">cv. 540-79</strain>
    </source>
</reference>
<evidence type="ECO:0000313" key="2">
    <source>
        <dbReference type="EMBL" id="KAJ1256129.1"/>
    </source>
</evidence>
<feature type="region of interest" description="Disordered" evidence="1">
    <location>
        <begin position="1"/>
        <end position="20"/>
    </location>
</feature>
<evidence type="ECO:0000256" key="1">
    <source>
        <dbReference type="SAM" id="MobiDB-lite"/>
    </source>
</evidence>
<sequence length="214" mass="23492">MGRTDAPLAEQGRGEDSDAAYRRWRRSGSLQLPIWRRFTEERRQGRWIHASAFSLPDPCAGCGRGGRAWGRHGTPPGATRRAGVAPSGGDDGEGQRHARRRRPTGWAGVVPCMEEERRRGRGGEDVGARWSSTTTMLLLTNPTIVGLLLADLPRDGAVEGCRGGEGRQRGRAELGEHRGDGEAKLCRGRSRAGAQCGEPGPGQWRRLRAWRRRV</sequence>
<name>A0A9W7XBZ7_9POAL</name>
<protein>
    <submittedName>
        <fullName evidence="2">Uncharacterized protein</fullName>
    </submittedName>
</protein>
<evidence type="ECO:0000313" key="3">
    <source>
        <dbReference type="Proteomes" id="UP001164776"/>
    </source>
</evidence>
<dbReference type="AlphaFoldDB" id="A0A9W7XBZ7"/>
<dbReference type="Proteomes" id="UP001164776">
    <property type="component" value="Unassembled WGS sequence"/>
</dbReference>
<proteinExistence type="predicted"/>
<feature type="region of interest" description="Disordered" evidence="1">
    <location>
        <begin position="68"/>
        <end position="103"/>
    </location>
</feature>
<gene>
    <name evidence="2" type="ORF">BS78_K081400</name>
</gene>
<organism evidence="2 3">
    <name type="scientific">Paspalum vaginatum</name>
    <name type="common">seashore paspalum</name>
    <dbReference type="NCBI Taxonomy" id="158149"/>
    <lineage>
        <taxon>Eukaryota</taxon>
        <taxon>Viridiplantae</taxon>
        <taxon>Streptophyta</taxon>
        <taxon>Embryophyta</taxon>
        <taxon>Tracheophyta</taxon>
        <taxon>Spermatophyta</taxon>
        <taxon>Magnoliopsida</taxon>
        <taxon>Liliopsida</taxon>
        <taxon>Poales</taxon>
        <taxon>Poaceae</taxon>
        <taxon>PACMAD clade</taxon>
        <taxon>Panicoideae</taxon>
        <taxon>Andropogonodae</taxon>
        <taxon>Paspaleae</taxon>
        <taxon>Paspalinae</taxon>
        <taxon>Paspalum</taxon>
    </lineage>
</organism>
<dbReference type="EMBL" id="MU629552">
    <property type="protein sequence ID" value="KAJ1256129.1"/>
    <property type="molecule type" value="Genomic_DNA"/>
</dbReference>
<accession>A0A9W7XBZ7</accession>
<keyword evidence="3" id="KW-1185">Reference proteome</keyword>